<evidence type="ECO:0000313" key="1">
    <source>
        <dbReference type="EMBL" id="MDO9714222.1"/>
    </source>
</evidence>
<sequence>MGIPRNRKVYGADVELVPPAGRKRHPASDQEPRETGVMLADMTWRPSTKGPLVARFAATRVRVGDGATWANNCQPAGSATAELRKMA</sequence>
<protein>
    <submittedName>
        <fullName evidence="1">Uncharacterized protein</fullName>
    </submittedName>
</protein>
<dbReference type="Proteomes" id="UP001243009">
    <property type="component" value="Unassembled WGS sequence"/>
</dbReference>
<gene>
    <name evidence="1" type="ORF">Q7A36_38375</name>
</gene>
<keyword evidence="2" id="KW-1185">Reference proteome</keyword>
<organism evidence="1 2">
    <name type="scientific">Paracraurococcus lichenis</name>
    <dbReference type="NCBI Taxonomy" id="3064888"/>
    <lineage>
        <taxon>Bacteria</taxon>
        <taxon>Pseudomonadati</taxon>
        <taxon>Pseudomonadota</taxon>
        <taxon>Alphaproteobacteria</taxon>
        <taxon>Acetobacterales</taxon>
        <taxon>Roseomonadaceae</taxon>
        <taxon>Paracraurococcus</taxon>
    </lineage>
</organism>
<dbReference type="EMBL" id="JAUTWS010000189">
    <property type="protein sequence ID" value="MDO9714222.1"/>
    <property type="molecule type" value="Genomic_DNA"/>
</dbReference>
<comment type="caution">
    <text evidence="1">The sequence shown here is derived from an EMBL/GenBank/DDBJ whole genome shotgun (WGS) entry which is preliminary data.</text>
</comment>
<name>A0ABT9EDP6_9PROT</name>
<evidence type="ECO:0000313" key="2">
    <source>
        <dbReference type="Proteomes" id="UP001243009"/>
    </source>
</evidence>
<reference evidence="1 2" key="1">
    <citation type="submission" date="2023-08" db="EMBL/GenBank/DDBJ databases">
        <title>The draft genome sequence of Paracraurococcus sp. LOR1-02.</title>
        <authorList>
            <person name="Kingkaew E."/>
            <person name="Tanasupawat S."/>
        </authorList>
    </citation>
    <scope>NUCLEOTIDE SEQUENCE [LARGE SCALE GENOMIC DNA]</scope>
    <source>
        <strain evidence="1 2">LOR1-02</strain>
    </source>
</reference>
<feature type="non-terminal residue" evidence="1">
    <location>
        <position position="87"/>
    </location>
</feature>
<proteinExistence type="predicted"/>
<accession>A0ABT9EDP6</accession>